<feature type="domain" description="GGDEF" evidence="6">
    <location>
        <begin position="584"/>
        <end position="724"/>
    </location>
</feature>
<accession>A0A501WBU2</accession>
<protein>
    <submittedName>
        <fullName evidence="7">EAL domain-containing protein</fullName>
    </submittedName>
</protein>
<dbReference type="InterPro" id="IPR000160">
    <property type="entry name" value="GGDEF_dom"/>
</dbReference>
<dbReference type="Pfam" id="PF00563">
    <property type="entry name" value="EAL"/>
    <property type="match status" value="1"/>
</dbReference>
<feature type="domain" description="PAS" evidence="2">
    <location>
        <begin position="425"/>
        <end position="473"/>
    </location>
</feature>
<evidence type="ECO:0000259" key="3">
    <source>
        <dbReference type="PROSITE" id="PS50113"/>
    </source>
</evidence>
<organism evidence="7 8">
    <name type="scientific">Maribrevibacterium harenarium</name>
    <dbReference type="NCBI Taxonomy" id="2589817"/>
    <lineage>
        <taxon>Bacteria</taxon>
        <taxon>Pseudomonadati</taxon>
        <taxon>Pseudomonadota</taxon>
        <taxon>Gammaproteobacteria</taxon>
        <taxon>Oceanospirillales</taxon>
        <taxon>Oceanospirillaceae</taxon>
        <taxon>Maribrevibacterium</taxon>
    </lineage>
</organism>
<dbReference type="SUPFAM" id="SSF141868">
    <property type="entry name" value="EAL domain-like"/>
    <property type="match status" value="1"/>
</dbReference>
<dbReference type="SMART" id="SM00052">
    <property type="entry name" value="EAL"/>
    <property type="match status" value="1"/>
</dbReference>
<feature type="domain" description="PAC" evidence="3">
    <location>
        <begin position="500"/>
        <end position="552"/>
    </location>
</feature>
<dbReference type="PROSITE" id="PS50113">
    <property type="entry name" value="PAC"/>
    <property type="match status" value="1"/>
</dbReference>
<dbReference type="PROSITE" id="PS50839">
    <property type="entry name" value="CHASE"/>
    <property type="match status" value="1"/>
</dbReference>
<dbReference type="Pfam" id="PF03924">
    <property type="entry name" value="CHASE"/>
    <property type="match status" value="1"/>
</dbReference>
<dbReference type="Pfam" id="PF13426">
    <property type="entry name" value="PAS_9"/>
    <property type="match status" value="1"/>
</dbReference>
<dbReference type="Gene3D" id="3.30.70.270">
    <property type="match status" value="1"/>
</dbReference>
<dbReference type="InterPro" id="IPR035965">
    <property type="entry name" value="PAS-like_dom_sf"/>
</dbReference>
<dbReference type="SMART" id="SM01079">
    <property type="entry name" value="CHASE"/>
    <property type="match status" value="1"/>
</dbReference>
<gene>
    <name evidence="7" type="ORF">FJM67_15485</name>
</gene>
<dbReference type="SMART" id="SM00267">
    <property type="entry name" value="GGDEF"/>
    <property type="match status" value="1"/>
</dbReference>
<dbReference type="PANTHER" id="PTHR44757:SF2">
    <property type="entry name" value="BIOFILM ARCHITECTURE MAINTENANCE PROTEIN MBAA"/>
    <property type="match status" value="1"/>
</dbReference>
<dbReference type="SUPFAM" id="SSF55785">
    <property type="entry name" value="PYP-like sensor domain (PAS domain)"/>
    <property type="match status" value="2"/>
</dbReference>
<dbReference type="InterPro" id="IPR052155">
    <property type="entry name" value="Biofilm_reg_signaling"/>
</dbReference>
<dbReference type="NCBIfam" id="TIGR00254">
    <property type="entry name" value="GGDEF"/>
    <property type="match status" value="1"/>
</dbReference>
<dbReference type="SMART" id="SM00086">
    <property type="entry name" value="PAC"/>
    <property type="match status" value="2"/>
</dbReference>
<dbReference type="Gene3D" id="3.20.20.450">
    <property type="entry name" value="EAL domain"/>
    <property type="match status" value="1"/>
</dbReference>
<keyword evidence="8" id="KW-1185">Reference proteome</keyword>
<dbReference type="GO" id="GO:0003824">
    <property type="term" value="F:catalytic activity"/>
    <property type="evidence" value="ECO:0007669"/>
    <property type="project" value="UniProtKB-ARBA"/>
</dbReference>
<dbReference type="InterPro" id="IPR000700">
    <property type="entry name" value="PAS-assoc_C"/>
</dbReference>
<keyword evidence="1" id="KW-0472">Membrane</keyword>
<dbReference type="NCBIfam" id="TIGR00229">
    <property type="entry name" value="sensory_box"/>
    <property type="match status" value="1"/>
</dbReference>
<feature type="transmembrane region" description="Helical" evidence="1">
    <location>
        <begin position="12"/>
        <end position="32"/>
    </location>
</feature>
<dbReference type="CDD" id="cd00130">
    <property type="entry name" value="PAS"/>
    <property type="match status" value="1"/>
</dbReference>
<dbReference type="InterPro" id="IPR000014">
    <property type="entry name" value="PAS"/>
</dbReference>
<dbReference type="Pfam" id="PF08448">
    <property type="entry name" value="PAS_4"/>
    <property type="match status" value="1"/>
</dbReference>
<evidence type="ECO:0000259" key="4">
    <source>
        <dbReference type="PROSITE" id="PS50839"/>
    </source>
</evidence>
<proteinExistence type="predicted"/>
<keyword evidence="1" id="KW-0812">Transmembrane</keyword>
<sequence>MARSLFHRITRHASYSSFSVFAASLLVGFLVLNQSNEQYEEIQRADALIIAQNKASLIENQIIQNVSANYTLGALVQEFGGHTYWFDDVAESILESHTSISSVSLSPGGIVTKVYPLEGNEALLDFNQLEDKKQRAEVVQARLDQKLTLAGPLELVQGGIGVVGRLPVRVHDRWGNDAFWGFTNVVIELSELLAHSNIKSLEQQGYFYRLVRLRDEAVLDNITVASNAGLESLVDPVTVQISLPNSTWGLGIVPKQGWLPLSRTLNGIAIVVAVALVLARLAWLASKAKINREELRQLLQQRTAQMDLTNHRHLSTLRALPDYLLELDEDGIITFLHTPQDEAAHLAVFRVGATAAAMFSKQARSTFESALNHARTVGQARGIVFDVHHGDQKRWFELSIVYNQPNVERPYYVVLARDVTERHKAEEDLQIAATAFNCQDGILITNKRHEIIRVNSSFEWISGFKQEEVIGRSPNILRSGRHDDNFYQMMNQRLETEGAWHGEIWNKRKNGEIYPERLSISSVKNCAGEITHFVATFRDISDEKANQRRIQQLHYYDPLTQLPNKTLLLEEMDHLIDDVNLGLRRSAVLFIDIDEFKVINDVYGHNMGDLLLQQAASRLLDSVRPKDIVARFGADEFVVVLEDVDASMSPERIAYRARHVSNRILDVMATPFELEDITCNVTASIGICFFGKDSAVALDIIKQAELAMYEAKGAGRNQSCFYLPKMQQRILERVEMDSDLRRAMMNHEFLLHFQPQWNAERKMVGVEALVRWLHPVKGMIPPGQFIPFAEESRLILPLGDWVLMAACQTKARWLKEGYLDDVVMAVNVSAMQFAQEDFIDKVGKALAHTLVPPHLIQLELTESMLVHDQEDVIQKMRSLKELGVLISLDDFGTGYSSLSYLQQLPIDQLKIDKSFVARVMDSKRGASIAASIIGLGHNLGMEVIAEGVEEDAQFQWLKQQGCDLFQGYGLSRPLEEKILIGSFVKQV</sequence>
<evidence type="ECO:0000259" key="5">
    <source>
        <dbReference type="PROSITE" id="PS50883"/>
    </source>
</evidence>
<evidence type="ECO:0000259" key="6">
    <source>
        <dbReference type="PROSITE" id="PS50887"/>
    </source>
</evidence>
<dbReference type="RefSeq" id="WP_140591202.1">
    <property type="nucleotide sequence ID" value="NZ_VFRR01000050.1"/>
</dbReference>
<evidence type="ECO:0000313" key="7">
    <source>
        <dbReference type="EMBL" id="TPE46868.1"/>
    </source>
</evidence>
<dbReference type="InterPro" id="IPR001633">
    <property type="entry name" value="EAL_dom"/>
</dbReference>
<dbReference type="CDD" id="cd01949">
    <property type="entry name" value="GGDEF"/>
    <property type="match status" value="1"/>
</dbReference>
<dbReference type="EMBL" id="VFRR01000050">
    <property type="protein sequence ID" value="TPE46868.1"/>
    <property type="molecule type" value="Genomic_DNA"/>
</dbReference>
<keyword evidence="1" id="KW-1133">Transmembrane helix</keyword>
<dbReference type="InterPro" id="IPR029787">
    <property type="entry name" value="Nucleotide_cyclase"/>
</dbReference>
<feature type="domain" description="CHASE" evidence="4">
    <location>
        <begin position="110"/>
        <end position="201"/>
    </location>
</feature>
<dbReference type="InterPro" id="IPR006189">
    <property type="entry name" value="CHASE_dom"/>
</dbReference>
<dbReference type="Gene3D" id="3.30.450.20">
    <property type="entry name" value="PAS domain"/>
    <property type="match status" value="2"/>
</dbReference>
<dbReference type="CDD" id="cd01948">
    <property type="entry name" value="EAL"/>
    <property type="match status" value="1"/>
</dbReference>
<comment type="caution">
    <text evidence="7">The sequence shown here is derived from an EMBL/GenBank/DDBJ whole genome shotgun (WGS) entry which is preliminary data.</text>
</comment>
<dbReference type="InterPro" id="IPR035919">
    <property type="entry name" value="EAL_sf"/>
</dbReference>
<dbReference type="PANTHER" id="PTHR44757">
    <property type="entry name" value="DIGUANYLATE CYCLASE DGCP"/>
    <property type="match status" value="1"/>
</dbReference>
<dbReference type="InterPro" id="IPR043128">
    <property type="entry name" value="Rev_trsase/Diguanyl_cyclase"/>
</dbReference>
<name>A0A501WBU2_9GAMM</name>
<reference evidence="7 8" key="1">
    <citation type="submission" date="2019-06" db="EMBL/GenBank/DDBJ databases">
        <title>A novel bacterium of genus Marinomonas, isolated from coastal sand.</title>
        <authorList>
            <person name="Huang H."/>
            <person name="Mo K."/>
            <person name="Hu Y."/>
        </authorList>
    </citation>
    <scope>NUCLEOTIDE SEQUENCE [LARGE SCALE GENOMIC DNA]</scope>
    <source>
        <strain evidence="7 8">HB171799</strain>
    </source>
</reference>
<dbReference type="Proteomes" id="UP000315901">
    <property type="component" value="Unassembled WGS sequence"/>
</dbReference>
<dbReference type="PROSITE" id="PS50112">
    <property type="entry name" value="PAS"/>
    <property type="match status" value="1"/>
</dbReference>
<dbReference type="AlphaFoldDB" id="A0A501WBU2"/>
<evidence type="ECO:0000313" key="8">
    <source>
        <dbReference type="Proteomes" id="UP000315901"/>
    </source>
</evidence>
<evidence type="ECO:0000259" key="2">
    <source>
        <dbReference type="PROSITE" id="PS50112"/>
    </source>
</evidence>
<dbReference type="SUPFAM" id="SSF55073">
    <property type="entry name" value="Nucleotide cyclase"/>
    <property type="match status" value="1"/>
</dbReference>
<evidence type="ECO:0000256" key="1">
    <source>
        <dbReference type="SAM" id="Phobius"/>
    </source>
</evidence>
<dbReference type="Pfam" id="PF00990">
    <property type="entry name" value="GGDEF"/>
    <property type="match status" value="1"/>
</dbReference>
<dbReference type="InterPro" id="IPR013656">
    <property type="entry name" value="PAS_4"/>
</dbReference>
<dbReference type="InterPro" id="IPR001610">
    <property type="entry name" value="PAC"/>
</dbReference>
<feature type="domain" description="EAL" evidence="5">
    <location>
        <begin position="733"/>
        <end position="987"/>
    </location>
</feature>
<dbReference type="PROSITE" id="PS50883">
    <property type="entry name" value="EAL"/>
    <property type="match status" value="1"/>
</dbReference>
<dbReference type="PROSITE" id="PS50887">
    <property type="entry name" value="GGDEF"/>
    <property type="match status" value="1"/>
</dbReference>
<dbReference type="OrthoDB" id="9804951at2"/>